<keyword evidence="4" id="KW-0156">Chromatin regulator</keyword>
<feature type="repeat" description="WD" evidence="6">
    <location>
        <begin position="182"/>
        <end position="224"/>
    </location>
</feature>
<dbReference type="OMA" id="PHEEGCL"/>
<dbReference type="Gene3D" id="2.130.10.10">
    <property type="entry name" value="YVTN repeat-like/Quinoprotein amine dehydrogenase"/>
    <property type="match status" value="1"/>
</dbReference>
<dbReference type="InterPro" id="IPR059104">
    <property type="entry name" value="Beta-prop_EIPR1-like"/>
</dbReference>
<dbReference type="InterPro" id="IPR036322">
    <property type="entry name" value="WD40_repeat_dom_sf"/>
</dbReference>
<dbReference type="GO" id="GO:0016740">
    <property type="term" value="F:transferase activity"/>
    <property type="evidence" value="ECO:0007669"/>
    <property type="project" value="UniProtKB-KW"/>
</dbReference>
<evidence type="ECO:0000259" key="9">
    <source>
        <dbReference type="Pfam" id="PF23609"/>
    </source>
</evidence>
<dbReference type="Pfam" id="PF12265">
    <property type="entry name" value="CAF1C_H4-bd"/>
    <property type="match status" value="1"/>
</dbReference>
<dbReference type="PRINTS" id="PR00320">
    <property type="entry name" value="GPROTEINBRPT"/>
</dbReference>
<dbReference type="InterPro" id="IPR001680">
    <property type="entry name" value="WD40_rpt"/>
</dbReference>
<evidence type="ECO:0000313" key="10">
    <source>
        <dbReference type="EMBL" id="CCX09748.1"/>
    </source>
</evidence>
<feature type="repeat" description="WD" evidence="6">
    <location>
        <begin position="322"/>
        <end position="356"/>
    </location>
</feature>
<dbReference type="eggNOG" id="KOG0264">
    <property type="taxonomic scope" value="Eukaryota"/>
</dbReference>
<feature type="compositionally biased region" description="Basic and acidic residues" evidence="7">
    <location>
        <begin position="101"/>
        <end position="113"/>
    </location>
</feature>
<evidence type="ECO:0000256" key="7">
    <source>
        <dbReference type="SAM" id="MobiDB-lite"/>
    </source>
</evidence>
<feature type="region of interest" description="Disordered" evidence="7">
    <location>
        <begin position="96"/>
        <end position="118"/>
    </location>
</feature>
<keyword evidence="11" id="KW-1185">Reference proteome</keyword>
<dbReference type="OrthoDB" id="427795at2759"/>
<feature type="repeat" description="WD" evidence="6">
    <location>
        <begin position="278"/>
        <end position="314"/>
    </location>
</feature>
<dbReference type="EMBL" id="HF935494">
    <property type="protein sequence ID" value="CCX09748.1"/>
    <property type="molecule type" value="Genomic_DNA"/>
</dbReference>
<name>U4L8R5_PYROM</name>
<feature type="repeat" description="WD" evidence="6">
    <location>
        <begin position="379"/>
        <end position="415"/>
    </location>
</feature>
<gene>
    <name evidence="10" type="ORF">PCON_09341</name>
</gene>
<evidence type="ECO:0000256" key="4">
    <source>
        <dbReference type="ARBA" id="ARBA00022853"/>
    </source>
</evidence>
<dbReference type="InterPro" id="IPR020472">
    <property type="entry name" value="WD40_PAC1"/>
</dbReference>
<evidence type="ECO:0000256" key="6">
    <source>
        <dbReference type="PROSITE-ProRule" id="PRU00221"/>
    </source>
</evidence>
<dbReference type="PROSITE" id="PS50294">
    <property type="entry name" value="WD_REPEATS_REGION"/>
    <property type="match status" value="3"/>
</dbReference>
<dbReference type="PROSITE" id="PS00678">
    <property type="entry name" value="WD_REPEATS_1"/>
    <property type="match status" value="3"/>
</dbReference>
<dbReference type="CDD" id="cd00200">
    <property type="entry name" value="WD40"/>
    <property type="match status" value="1"/>
</dbReference>
<dbReference type="GO" id="GO:0006325">
    <property type="term" value="P:chromatin organization"/>
    <property type="evidence" value="ECO:0007669"/>
    <property type="project" value="UniProtKB-KW"/>
</dbReference>
<organism evidence="10 11">
    <name type="scientific">Pyronema omphalodes (strain CBS 100304)</name>
    <name type="common">Pyronema confluens</name>
    <dbReference type="NCBI Taxonomy" id="1076935"/>
    <lineage>
        <taxon>Eukaryota</taxon>
        <taxon>Fungi</taxon>
        <taxon>Dikarya</taxon>
        <taxon>Ascomycota</taxon>
        <taxon>Pezizomycotina</taxon>
        <taxon>Pezizomycetes</taxon>
        <taxon>Pezizales</taxon>
        <taxon>Pyronemataceae</taxon>
        <taxon>Pyronema</taxon>
    </lineage>
</organism>
<dbReference type="GO" id="GO:0005634">
    <property type="term" value="C:nucleus"/>
    <property type="evidence" value="ECO:0007669"/>
    <property type="project" value="UniProtKB-SubCell"/>
</dbReference>
<dbReference type="Proteomes" id="UP000018144">
    <property type="component" value="Unassembled WGS sequence"/>
</dbReference>
<dbReference type="SUPFAM" id="SSF50978">
    <property type="entry name" value="WD40 repeat-like"/>
    <property type="match status" value="1"/>
</dbReference>
<keyword evidence="10" id="KW-0808">Transferase</keyword>
<evidence type="ECO:0000256" key="3">
    <source>
        <dbReference type="ARBA" id="ARBA00022737"/>
    </source>
</evidence>
<dbReference type="SMART" id="SM00320">
    <property type="entry name" value="WD40"/>
    <property type="match status" value="6"/>
</dbReference>
<protein>
    <submittedName>
        <fullName evidence="10">Similar to Histone acetyltransferase type B subunit 2 acc. no. Q2UA71</fullName>
    </submittedName>
</protein>
<dbReference type="InterPro" id="IPR015943">
    <property type="entry name" value="WD40/YVTN_repeat-like_dom_sf"/>
</dbReference>
<accession>U4L8R5</accession>
<keyword evidence="2 6" id="KW-0853">WD repeat</keyword>
<proteinExistence type="predicted"/>
<evidence type="ECO:0000256" key="5">
    <source>
        <dbReference type="ARBA" id="ARBA00023242"/>
    </source>
</evidence>
<dbReference type="Pfam" id="PF23609">
    <property type="entry name" value="Beta-prop_EIPR1"/>
    <property type="match status" value="1"/>
</dbReference>
<comment type="subcellular location">
    <subcellularLocation>
        <location evidence="1">Nucleus</location>
    </subcellularLocation>
</comment>
<dbReference type="InterPro" id="IPR019775">
    <property type="entry name" value="WD40_repeat_CS"/>
</dbReference>
<dbReference type="InterPro" id="IPR050459">
    <property type="entry name" value="WD_repeat_RBAP46/RBAP48/MSI1"/>
</dbReference>
<keyword evidence="3" id="KW-0677">Repeat</keyword>
<evidence type="ECO:0000256" key="2">
    <source>
        <dbReference type="ARBA" id="ARBA00022574"/>
    </source>
</evidence>
<dbReference type="InterPro" id="IPR022052">
    <property type="entry name" value="Histone-bd_RBBP4-like_N"/>
</dbReference>
<dbReference type="PROSITE" id="PS50082">
    <property type="entry name" value="WD_REPEATS_2"/>
    <property type="match status" value="4"/>
</dbReference>
<dbReference type="STRING" id="1076935.U4L8R5"/>
<feature type="domain" description="Histone-binding protein RBBP4-like N-terminal" evidence="8">
    <location>
        <begin position="26"/>
        <end position="96"/>
    </location>
</feature>
<dbReference type="Pfam" id="PF00400">
    <property type="entry name" value="WD40"/>
    <property type="match status" value="2"/>
</dbReference>
<reference evidence="10 11" key="1">
    <citation type="journal article" date="2013" name="PLoS Genet.">
        <title>The genome and development-dependent transcriptomes of Pyronema confluens: a window into fungal evolution.</title>
        <authorList>
            <person name="Traeger S."/>
            <person name="Altegoer F."/>
            <person name="Freitag M."/>
            <person name="Gabaldon T."/>
            <person name="Kempken F."/>
            <person name="Kumar A."/>
            <person name="Marcet-Houben M."/>
            <person name="Poggeler S."/>
            <person name="Stajich J.E."/>
            <person name="Nowrousian M."/>
        </authorList>
    </citation>
    <scope>NUCLEOTIDE SEQUENCE [LARGE SCALE GENOMIC DNA]</scope>
    <source>
        <strain evidence="11">CBS 100304</strain>
        <tissue evidence="10">Vegetative mycelium</tissue>
    </source>
</reference>
<keyword evidence="5" id="KW-0539">Nucleus</keyword>
<dbReference type="AlphaFoldDB" id="U4L8R5"/>
<feature type="domain" description="EIPR1-like beta-propeller" evidence="9">
    <location>
        <begin position="193"/>
        <end position="310"/>
    </location>
</feature>
<sequence length="431" mass="48541">MEEDMDMDPTFRDSEDRIVYDKMINEEYKTWKKNAPFLYDTMVSTALEWPTLTTQWFPDKIAHPDKNYSTHRLLIGTHTSGNDVNYLQIAEVQLPNAPGEQDPRKYDETKEEVGGYGGGNECRLSITQRIVHEGEVNKARHMPQKPDLIATMCADGNVLVFDKTKHPLEPVDAQKCIPEMRLKGHYKEGYGLAWNPHIEGHLLTGSEDTTVKLWDTRAWTQTNRTLSPTTSYTHHTAIVNDVAYHPLSSNLFGSVSDDRTLQIIDTRSGETTKPSLKVPAHSDAVNCIAFNPASDYIVATASADKTIGLWDLRNIKQKLHSFMGHTAEVNGLAWHPHEESVLASSSADRRIIFWDLARIGEEQTSEDAEDGPPELLFMHGGHTNRVSDFAWNPNDPWVMVSAAEDNLIQCWKVSNTIVGRDMADPDDADLE</sequence>
<evidence type="ECO:0000256" key="1">
    <source>
        <dbReference type="ARBA" id="ARBA00004123"/>
    </source>
</evidence>
<evidence type="ECO:0000259" key="8">
    <source>
        <dbReference type="Pfam" id="PF12265"/>
    </source>
</evidence>
<dbReference type="PANTHER" id="PTHR22850">
    <property type="entry name" value="WD40 REPEAT FAMILY"/>
    <property type="match status" value="1"/>
</dbReference>
<evidence type="ECO:0000313" key="11">
    <source>
        <dbReference type="Proteomes" id="UP000018144"/>
    </source>
</evidence>